<gene>
    <name evidence="2" type="ORF">CCMP2556_LOCUS19321</name>
</gene>
<dbReference type="Proteomes" id="UP001642484">
    <property type="component" value="Unassembled WGS sequence"/>
</dbReference>
<reference evidence="2 3" key="1">
    <citation type="submission" date="2024-02" db="EMBL/GenBank/DDBJ databases">
        <authorList>
            <person name="Chen Y."/>
            <person name="Shah S."/>
            <person name="Dougan E. K."/>
            <person name="Thang M."/>
            <person name="Chan C."/>
        </authorList>
    </citation>
    <scope>NUCLEOTIDE SEQUENCE [LARGE SCALE GENOMIC DNA]</scope>
</reference>
<sequence length="265" mass="29673">MSDKKAAQEAFADKFNATPADCSEADRFRDADDRLKGSSAVSLQALAFFDAETVPDAVKATMEAWCLLHGKEMSFEQCLKMVREEPADFKLVGMSDLSYMKPEEIDDLEKHVAGLELECADEATEVAKMMLEWLQAALGLHRWAQQKRELKERGFQILLSLSRFPRAQRTATPAMDFDDLDEAIEQRIAEGDTDALANLSGVTMQKKSLKVRTVTRRTDKKDEPSGSLVVRFKPNQGLQMQPELCKQTSPLPQPQPTTIVDQSLC</sequence>
<dbReference type="EMBL" id="CAXAMN010011112">
    <property type="protein sequence ID" value="CAK9034060.1"/>
    <property type="molecule type" value="Genomic_DNA"/>
</dbReference>
<organism evidence="2 3">
    <name type="scientific">Durusdinium trenchii</name>
    <dbReference type="NCBI Taxonomy" id="1381693"/>
    <lineage>
        <taxon>Eukaryota</taxon>
        <taxon>Sar</taxon>
        <taxon>Alveolata</taxon>
        <taxon>Dinophyceae</taxon>
        <taxon>Suessiales</taxon>
        <taxon>Symbiodiniaceae</taxon>
        <taxon>Durusdinium</taxon>
    </lineage>
</organism>
<dbReference type="Gene3D" id="1.20.920.20">
    <property type="match status" value="1"/>
</dbReference>
<name>A0ABP0L4H2_9DINO</name>
<evidence type="ECO:0000313" key="3">
    <source>
        <dbReference type="Proteomes" id="UP001642484"/>
    </source>
</evidence>
<proteinExistence type="predicted"/>
<keyword evidence="3" id="KW-1185">Reference proteome</keyword>
<evidence type="ECO:0000313" key="2">
    <source>
        <dbReference type="EMBL" id="CAK9034060.1"/>
    </source>
</evidence>
<feature type="region of interest" description="Disordered" evidence="1">
    <location>
        <begin position="245"/>
        <end position="265"/>
    </location>
</feature>
<protein>
    <submittedName>
        <fullName evidence="2">Uncharacterized protein</fullName>
    </submittedName>
</protein>
<accession>A0ABP0L4H2</accession>
<comment type="caution">
    <text evidence="2">The sequence shown here is derived from an EMBL/GenBank/DDBJ whole genome shotgun (WGS) entry which is preliminary data.</text>
</comment>
<evidence type="ECO:0000256" key="1">
    <source>
        <dbReference type="SAM" id="MobiDB-lite"/>
    </source>
</evidence>